<feature type="compositionally biased region" description="Basic residues" evidence="1">
    <location>
        <begin position="40"/>
        <end position="51"/>
    </location>
</feature>
<dbReference type="Proteomes" id="UP000185511">
    <property type="component" value="Chromosome"/>
</dbReference>
<feature type="compositionally biased region" description="Basic and acidic residues" evidence="1">
    <location>
        <begin position="276"/>
        <end position="287"/>
    </location>
</feature>
<proteinExistence type="predicted"/>
<name>A0AAC9LFV6_9PSEU</name>
<feature type="compositionally biased region" description="Low complexity" evidence="1">
    <location>
        <begin position="1"/>
        <end position="11"/>
    </location>
</feature>
<evidence type="ECO:0000256" key="1">
    <source>
        <dbReference type="SAM" id="MobiDB-lite"/>
    </source>
</evidence>
<feature type="compositionally biased region" description="Basic and acidic residues" evidence="1">
    <location>
        <begin position="221"/>
        <end position="231"/>
    </location>
</feature>
<keyword evidence="3" id="KW-1185">Reference proteome</keyword>
<reference evidence="3" key="1">
    <citation type="submission" date="2016-06" db="EMBL/GenBank/DDBJ databases">
        <title>Complete genome sequence of Actinoalloteichus fjordicus DSM 46855 (=ADI127-17), type strain of the new species Actinoalloteichus fjordicus.</title>
        <authorList>
            <person name="Ruckert C."/>
            <person name="Nouioui I."/>
            <person name="Willmese J."/>
            <person name="van Wezel G."/>
            <person name="Klenk H.-P."/>
            <person name="Kalinowski J."/>
            <person name="Zotchev S.B."/>
        </authorList>
    </citation>
    <scope>NUCLEOTIDE SEQUENCE [LARGE SCALE GENOMIC DNA]</scope>
    <source>
        <strain evidence="3">ADI127-7</strain>
    </source>
</reference>
<dbReference type="EMBL" id="CP016076">
    <property type="protein sequence ID" value="APU17068.1"/>
    <property type="molecule type" value="Genomic_DNA"/>
</dbReference>
<dbReference type="KEGG" id="acad:UA74_25290"/>
<evidence type="ECO:0000313" key="3">
    <source>
        <dbReference type="Proteomes" id="UP000185511"/>
    </source>
</evidence>
<feature type="region of interest" description="Disordered" evidence="1">
    <location>
        <begin position="1"/>
        <end position="51"/>
    </location>
</feature>
<protein>
    <submittedName>
        <fullName evidence="2">Uncharacterized protein</fullName>
    </submittedName>
</protein>
<sequence length="287" mass="30581">MQAQAPAAGDPRAADHTSSGPDRDDGDPRGSRGLRCVAGRPRRVGRQRRGVRRGAVVGGMVAVPCGRGSVCRASPASWASRVDVRAAVRGGASTCGPRSVVGGRRGGDSPTAGSADQGSPAPGMIDPAARVVTGRGFGATGRPRRAVQWSEWRAVQWSEWRAVQWSEWRAVQWSEWRAVQWSEWRAAQWSEWRAARTNGGPLEKNRSACGAAVHGDPAEETSVRRVGDSGRESPGQVGVDCFARSMTGPPAGLGPCTGEVEQSRRPGWTPQTGGTVDRRPRGHDDHR</sequence>
<feature type="region of interest" description="Disordered" evidence="1">
    <location>
        <begin position="91"/>
        <end position="124"/>
    </location>
</feature>
<feature type="compositionally biased region" description="Basic and acidic residues" evidence="1">
    <location>
        <begin position="21"/>
        <end position="30"/>
    </location>
</feature>
<feature type="region of interest" description="Disordered" evidence="1">
    <location>
        <begin position="211"/>
        <end position="287"/>
    </location>
</feature>
<gene>
    <name evidence="2" type="ORF">UA74_25290</name>
</gene>
<dbReference type="AlphaFoldDB" id="A0AAC9LFV6"/>
<organism evidence="2 3">
    <name type="scientific">Actinoalloteichus fjordicus</name>
    <dbReference type="NCBI Taxonomy" id="1612552"/>
    <lineage>
        <taxon>Bacteria</taxon>
        <taxon>Bacillati</taxon>
        <taxon>Actinomycetota</taxon>
        <taxon>Actinomycetes</taxon>
        <taxon>Pseudonocardiales</taxon>
        <taxon>Pseudonocardiaceae</taxon>
        <taxon>Actinoalloteichus</taxon>
    </lineage>
</organism>
<accession>A0AAC9LFV6</accession>
<evidence type="ECO:0000313" key="2">
    <source>
        <dbReference type="EMBL" id="APU17068.1"/>
    </source>
</evidence>